<keyword evidence="3" id="KW-0269">Exonuclease</keyword>
<sequence>MSGAVENQAFDFGAGNGLSGFRLQRFEVLNWGTFHREVWRIAPGGENSLLTGDIGSGKSTLVDALTTLLVPHQKITYNKAAGAEGRERSLASYVRGEYKSEQDEATQGARAVALRDENSYSVLLAWFHNAGFDQGASLAQVFWHKEGQRRPERFFVIAESPMTIRGDFSDFGGDIQTLRKRLRKQKSVAVFDTFKEYAARFRRLFGIQQEKALELFYQTVSMKSVGNLTDFVRTHMLEGFEVGSRIDELRRNFENLNRAHEAVLKAKDQIERLRPLVVEGGKHERYQQEIGTLSACREALEPWFAEQRVGLTRERMARLEGELRTALRRKERLQGEADALELKADTLKAGIEDSGGSRLRAIDQDILRLEPQRRERQAALEKYSGYCTSLELDIARDVDGFERNRLQADELLTRMADETERLDQQKTRLAVMLHGLREQGRDLESELASLSGRESNIPRHMLRIRQRMAETLEVEEEVLPFAGELLQMDDREQRWAGAAERLLHGFGLSLLVPEAHYAEVSRYVDKTDLKGRLVYYRTHRRATPMGGAEPHPDALCRKLMIKPESPLYDWLKGWLDSRFDHVCCDKLEDFHRQPKAVTRQGQIKSGGRRHEKDDRYDLHDRSRYVLGWSNREKIAALERKLEEVAGGIAGQGHEIQRIADAIGKLTLLRANANYLLNVERFESIDWETPGREIARLQQEKREIEESSDRLQSLRSQLRIVTGAVQAKREKISESVAEYARIEERLSTLGTERKEAERLCAVWDGTERQRLQQLRDESDTETTNLQNLEKQQRQLRLYIQALIDKIESRRKRCNERIIKWMQIYKDRYPPETGEVDAAIGSLQEFSAMLSALEAEDLPRHEARFRRLLRDETINGVQLFQAQLDREQQEIGDKIDAINNSLREIEYNAGSYIILLRDPSLDAEIRDFRQQLRQLLSGALDEEQLYTEEKFLQVKAIIDRFNGREGMSDLDRRWTRKVTDVRNWFNFSASERWREDDAEREFYSDAAGKSGGQKEKLAYTILASALAYQFGLEWGEERSRSFRFVMIDEAFGRGSDESTRYALELFRRLNLQLLIITPLQKIHVIEDFIRAVHFVHNEGGRNSVIHNLTVEEYRREKAKYHAER</sequence>
<keyword evidence="3" id="KW-0540">Nuclease</keyword>
<dbReference type="AlphaFoldDB" id="A0A6N4DVJ2"/>
<dbReference type="Pfam" id="PF13558">
    <property type="entry name" value="SbcC_Walker_B"/>
    <property type="match status" value="1"/>
</dbReference>
<protein>
    <submittedName>
        <fullName evidence="3">ATP-dependent exonuclease SbcCD, C subunit-like protein</fullName>
    </submittedName>
</protein>
<organism evidence="3 4">
    <name type="scientific">Candidatus Sedimenticola endophacoides</name>
    <dbReference type="NCBI Taxonomy" id="2548426"/>
    <lineage>
        <taxon>Bacteria</taxon>
        <taxon>Pseudomonadati</taxon>
        <taxon>Pseudomonadota</taxon>
        <taxon>Gammaproteobacteria</taxon>
        <taxon>Chromatiales</taxon>
        <taxon>Sedimenticolaceae</taxon>
        <taxon>Sedimenticola</taxon>
    </lineage>
</organism>
<dbReference type="Gene3D" id="3.40.50.300">
    <property type="entry name" value="P-loop containing nucleotide triphosphate hydrolases"/>
    <property type="match status" value="1"/>
</dbReference>
<accession>A0A6N4DVJ2</accession>
<evidence type="ECO:0000256" key="2">
    <source>
        <dbReference type="SAM" id="MobiDB-lite"/>
    </source>
</evidence>
<feature type="region of interest" description="Disordered" evidence="2">
    <location>
        <begin position="595"/>
        <end position="614"/>
    </location>
</feature>
<dbReference type="InterPro" id="IPR027417">
    <property type="entry name" value="P-loop_NTPase"/>
</dbReference>
<feature type="coiled-coil region" evidence="1">
    <location>
        <begin position="316"/>
        <end position="350"/>
    </location>
</feature>
<feature type="coiled-coil region" evidence="1">
    <location>
        <begin position="693"/>
        <end position="804"/>
    </location>
</feature>
<dbReference type="SUPFAM" id="SSF52540">
    <property type="entry name" value="P-loop containing nucleoside triphosphate hydrolases"/>
    <property type="match status" value="2"/>
</dbReference>
<dbReference type="Proteomes" id="UP000250928">
    <property type="component" value="Unassembled WGS sequence"/>
</dbReference>
<dbReference type="Pfam" id="PF13555">
    <property type="entry name" value="AAA_29"/>
    <property type="match status" value="1"/>
</dbReference>
<gene>
    <name evidence="3" type="ORF">C3L24_08145</name>
</gene>
<keyword evidence="3" id="KW-0378">Hydrolase</keyword>
<feature type="coiled-coil region" evidence="1">
    <location>
        <begin position="408"/>
        <end position="453"/>
    </location>
</feature>
<comment type="caution">
    <text evidence="3">The sequence shown here is derived from an EMBL/GenBank/DDBJ whole genome shotgun (WGS) entry which is preliminary data.</text>
</comment>
<proteinExistence type="predicted"/>
<reference evidence="3 4" key="1">
    <citation type="submission" date="2018-01" db="EMBL/GenBank/DDBJ databases">
        <title>Novel co-symbiosis in the lucinid bivalve Phacoides pectinatus.</title>
        <authorList>
            <person name="Lim S.J."/>
            <person name="Davis B.G."/>
            <person name="Gill D.E."/>
            <person name="Engel A.S."/>
            <person name="Anderson L.C."/>
            <person name="Campbell B.J."/>
        </authorList>
    </citation>
    <scope>NUCLEOTIDE SEQUENCE [LARGE SCALE GENOMIC DNA]</scope>
    <source>
        <strain evidence="3">N3_P5</strain>
    </source>
</reference>
<evidence type="ECO:0000313" key="3">
    <source>
        <dbReference type="EMBL" id="PUE01327.1"/>
    </source>
</evidence>
<evidence type="ECO:0000256" key="1">
    <source>
        <dbReference type="SAM" id="Coils"/>
    </source>
</evidence>
<dbReference type="GO" id="GO:0004527">
    <property type="term" value="F:exonuclease activity"/>
    <property type="evidence" value="ECO:0007669"/>
    <property type="project" value="UniProtKB-KW"/>
</dbReference>
<name>A0A6N4DVJ2_9GAMM</name>
<keyword evidence="1" id="KW-0175">Coiled coil</keyword>
<evidence type="ECO:0000313" key="4">
    <source>
        <dbReference type="Proteomes" id="UP000250928"/>
    </source>
</evidence>
<dbReference type="EMBL" id="PQCO01000203">
    <property type="protein sequence ID" value="PUE01327.1"/>
    <property type="molecule type" value="Genomic_DNA"/>
</dbReference>